<dbReference type="EMBL" id="LVVM01005649">
    <property type="protein sequence ID" value="OJA10026.1"/>
    <property type="molecule type" value="Genomic_DNA"/>
</dbReference>
<name>A0A1J8QKT1_9AGAM</name>
<accession>A0A1J8QKT1</accession>
<dbReference type="AlphaFoldDB" id="A0A1J8QKT1"/>
<gene>
    <name evidence="1" type="ORF">AZE42_08530</name>
</gene>
<evidence type="ECO:0000313" key="2">
    <source>
        <dbReference type="Proteomes" id="UP000183567"/>
    </source>
</evidence>
<evidence type="ECO:0000313" key="1">
    <source>
        <dbReference type="EMBL" id="OJA10026.1"/>
    </source>
</evidence>
<reference evidence="1 2" key="1">
    <citation type="submission" date="2016-03" db="EMBL/GenBank/DDBJ databases">
        <title>Comparative genomics of the ectomycorrhizal sister species Rhizopogon vinicolor and Rhizopogon vesiculosus (Basidiomycota: Boletales) reveals a divergence of the mating type B locus.</title>
        <authorList>
            <person name="Mujic A.B."/>
            <person name="Kuo A."/>
            <person name="Tritt A."/>
            <person name="Lipzen A."/>
            <person name="Chen C."/>
            <person name="Johnson J."/>
            <person name="Sharma A."/>
            <person name="Barry K."/>
            <person name="Grigoriev I.V."/>
            <person name="Spatafora J.W."/>
        </authorList>
    </citation>
    <scope>NUCLEOTIDE SEQUENCE [LARGE SCALE GENOMIC DNA]</scope>
    <source>
        <strain evidence="1 2">AM-OR11-056</strain>
    </source>
</reference>
<dbReference type="SUPFAM" id="SSF53098">
    <property type="entry name" value="Ribonuclease H-like"/>
    <property type="match status" value="1"/>
</dbReference>
<dbReference type="OrthoDB" id="3241084at2759"/>
<evidence type="ECO:0008006" key="3">
    <source>
        <dbReference type="Google" id="ProtNLM"/>
    </source>
</evidence>
<protein>
    <recommendedName>
        <fullName evidence="3">HAT C-terminal dimerisation domain-containing protein</fullName>
    </recommendedName>
</protein>
<organism evidence="1 2">
    <name type="scientific">Rhizopogon vesiculosus</name>
    <dbReference type="NCBI Taxonomy" id="180088"/>
    <lineage>
        <taxon>Eukaryota</taxon>
        <taxon>Fungi</taxon>
        <taxon>Dikarya</taxon>
        <taxon>Basidiomycota</taxon>
        <taxon>Agaricomycotina</taxon>
        <taxon>Agaricomycetes</taxon>
        <taxon>Agaricomycetidae</taxon>
        <taxon>Boletales</taxon>
        <taxon>Suillineae</taxon>
        <taxon>Rhizopogonaceae</taxon>
        <taxon>Rhizopogon</taxon>
    </lineage>
</organism>
<dbReference type="Proteomes" id="UP000183567">
    <property type="component" value="Unassembled WGS sequence"/>
</dbReference>
<comment type="caution">
    <text evidence="1">The sequence shown here is derived from an EMBL/GenBank/DDBJ whole genome shotgun (WGS) entry which is preliminary data.</text>
</comment>
<keyword evidence="2" id="KW-1185">Reference proteome</keyword>
<dbReference type="InterPro" id="IPR012337">
    <property type="entry name" value="RNaseH-like_sf"/>
</dbReference>
<sequence length="96" mass="11076">MDVLPIQGSAVPCERVFSSAKETITMRCSRISHQTMEVLRKFSFRHGHGLNFTAWMDRNTEIREIELLVDEELLIPNEILAFIDSLLVEDHFDDVA</sequence>
<proteinExistence type="predicted"/>